<reference evidence="2" key="1">
    <citation type="submission" date="2019-05" db="EMBL/GenBank/DDBJ databases">
        <authorList>
            <person name="Castillo A."/>
            <person name="Giampetruzzi A."/>
            <person name="Landa B."/>
            <person name="Saponari M."/>
            <person name="Almeida R.P.P."/>
            <person name="Moralejo E."/>
            <person name="Marco-Noales E."/>
            <person name="Velasco-Amo M.P."/>
            <person name="Roman-Ecija M."/>
            <person name="Navarro I."/>
            <person name="Monterde A."/>
            <person name="Barbe S."/>
        </authorList>
    </citation>
    <scope>NUCLEOTIDE SEQUENCE</scope>
    <source>
        <strain evidence="2">XYL1981</strain>
    </source>
</reference>
<dbReference type="EMBL" id="JAJKGN010000002">
    <property type="protein sequence ID" value="MDC6409496.1"/>
    <property type="molecule type" value="Genomic_DNA"/>
</dbReference>
<comment type="caution">
    <text evidence="2">The sequence shown here is derived from an EMBL/GenBank/DDBJ whole genome shotgun (WGS) entry which is preliminary data.</text>
</comment>
<evidence type="ECO:0000313" key="2">
    <source>
        <dbReference type="EMBL" id="MRU24649.1"/>
    </source>
</evidence>
<reference evidence="1" key="4">
    <citation type="journal article" date="2023" name="Commun. Biol.">
        <title>Suspicions of two bridgehead invasions of Xylella fastidiosa subsp. multiplex in France.</title>
        <authorList>
            <person name="Dupas E."/>
            <person name="Durand K."/>
            <person name="Rieux A."/>
            <person name="Briand M."/>
            <person name="Pruvost O."/>
            <person name="Cunty A."/>
            <person name="Denance N."/>
            <person name="Donnadieu C."/>
            <person name="Legendre B."/>
            <person name="Lopez-Roques C."/>
            <person name="Cesbron S."/>
            <person name="Ravigne V."/>
            <person name="Jacques M.A."/>
        </authorList>
    </citation>
    <scope>NUCLEOTIDE SEQUENCE</scope>
    <source>
        <strain evidence="1">CFBP8070</strain>
    </source>
</reference>
<dbReference type="RefSeq" id="WP_128283940.1">
    <property type="nucleotide sequence ID" value="NZ_CP047134.1"/>
</dbReference>
<name>A0A9Q4MJM5_XYLFS</name>
<organism evidence="2 3">
    <name type="scientific">Xylella fastidiosa subsp. multiplex</name>
    <dbReference type="NCBI Taxonomy" id="644357"/>
    <lineage>
        <taxon>Bacteria</taxon>
        <taxon>Pseudomonadati</taxon>
        <taxon>Pseudomonadota</taxon>
        <taxon>Gammaproteobacteria</taxon>
        <taxon>Lysobacterales</taxon>
        <taxon>Lysobacteraceae</taxon>
        <taxon>Xylella</taxon>
    </lineage>
</organism>
<sequence>MPAPKRASTDTVVHREPFHDVSEALFMENFSAHGKKPEDSLLASCYDIRSNAVQQCMDLVNSVRRVYANPTLNSVQQDIEGRQAAEAPHDRAHQRLRCFAPARAGAKG</sequence>
<reference evidence="1" key="3">
    <citation type="submission" date="2021-11" db="EMBL/GenBank/DDBJ databases">
        <authorList>
            <person name="Denance N."/>
            <person name="Briand M."/>
            <person name="Dupas E."/>
            <person name="Durand K."/>
            <person name="Legendre B."/>
            <person name="Cunty A."/>
            <person name="Donnadieu C."/>
            <person name="Lopez Roques C."/>
            <person name="Cesbron S."/>
            <person name="Jacques M.A."/>
        </authorList>
    </citation>
    <scope>NUCLEOTIDE SEQUENCE</scope>
    <source>
        <strain evidence="1">CFBP8070</strain>
    </source>
</reference>
<dbReference type="Proteomes" id="UP000474061">
    <property type="component" value="Unassembled WGS sequence"/>
</dbReference>
<accession>A0A9Q4MJM5</accession>
<protein>
    <submittedName>
        <fullName evidence="2">Uncharacterized protein</fullName>
    </submittedName>
</protein>
<gene>
    <name evidence="2" type="ORF">FG476_11490</name>
    <name evidence="1" type="ORF">LOK82_13110</name>
</gene>
<evidence type="ECO:0000313" key="3">
    <source>
        <dbReference type="Proteomes" id="UP000474061"/>
    </source>
</evidence>
<dbReference type="AlphaFoldDB" id="A0A9Q4MJM5"/>
<reference evidence="2" key="2">
    <citation type="journal article" date="2020" name="Appl. Environ. Microbiol.">
        <title>Multiple intercontinental introductions associated with the emergence of a plant pathogen in Europe.</title>
        <authorList>
            <person name="Landa B.B."/>
            <person name="Castillo A.I."/>
            <person name="Giampetruzzi A."/>
            <person name="Kahn A."/>
            <person name="Roman-Ecija M."/>
            <person name="Velasco-Amo M.P."/>
            <person name="Navas-Cortes J.A."/>
            <person name="Marco-Noales E."/>
            <person name="Barbe S."/>
            <person name="Moralejo E."/>
            <person name="Coletta-Filho H.D."/>
            <person name="Saldarelli P."/>
            <person name="Saponari M."/>
            <person name="Almeida R.P.P."/>
        </authorList>
    </citation>
    <scope>NUCLEOTIDE SEQUENCE</scope>
    <source>
        <strain evidence="2">XYL1981</strain>
    </source>
</reference>
<proteinExistence type="predicted"/>
<dbReference type="EMBL" id="VDCJ01000352">
    <property type="protein sequence ID" value="MRU24649.1"/>
    <property type="molecule type" value="Genomic_DNA"/>
</dbReference>
<dbReference type="Proteomes" id="UP001220702">
    <property type="component" value="Unassembled WGS sequence"/>
</dbReference>
<evidence type="ECO:0000313" key="1">
    <source>
        <dbReference type="EMBL" id="MDC6409496.1"/>
    </source>
</evidence>